<feature type="transmembrane region" description="Helical" evidence="1">
    <location>
        <begin position="67"/>
        <end position="85"/>
    </location>
</feature>
<evidence type="ECO:0000313" key="3">
    <source>
        <dbReference type="Proteomes" id="UP000007812"/>
    </source>
</evidence>
<evidence type="ECO:0000256" key="1">
    <source>
        <dbReference type="SAM" id="Phobius"/>
    </source>
</evidence>
<reference evidence="2 3" key="1">
    <citation type="journal article" date="2011" name="J. Bacteriol.">
        <title>Complete genome sequence of Metallosphaera cuprina, a metal sulfide-oxidizing archaeon from a hot spring.</title>
        <authorList>
            <person name="Liu L.J."/>
            <person name="You X.Y."/>
            <person name="Zheng H."/>
            <person name="Wang S."/>
            <person name="Jiang C.Y."/>
            <person name="Liu S.J."/>
        </authorList>
    </citation>
    <scope>NUCLEOTIDE SEQUENCE [LARGE SCALE GENOMIC DNA]</scope>
    <source>
        <strain evidence="2 3">Ar-4</strain>
    </source>
</reference>
<dbReference type="GeneID" id="10493246"/>
<keyword evidence="1" id="KW-0472">Membrane</keyword>
<keyword evidence="3" id="KW-1185">Reference proteome</keyword>
<accession>F4G2W2</accession>
<protein>
    <submittedName>
        <fullName evidence="2">Uncharacterized protein</fullName>
    </submittedName>
</protein>
<dbReference type="AlphaFoldDB" id="F4G2W2"/>
<dbReference type="OrthoDB" id="42294at2157"/>
<dbReference type="EMBL" id="CP002656">
    <property type="protein sequence ID" value="AEB95160.1"/>
    <property type="molecule type" value="Genomic_DNA"/>
</dbReference>
<feature type="transmembrane region" description="Helical" evidence="1">
    <location>
        <begin position="38"/>
        <end position="60"/>
    </location>
</feature>
<evidence type="ECO:0000313" key="2">
    <source>
        <dbReference type="EMBL" id="AEB95160.1"/>
    </source>
</evidence>
<proteinExistence type="predicted"/>
<dbReference type="RefSeq" id="WP_013737658.1">
    <property type="nucleotide sequence ID" value="NC_015435.1"/>
</dbReference>
<gene>
    <name evidence="2" type="ordered locus">Mcup_1055</name>
</gene>
<organism evidence="2 3">
    <name type="scientific">Metallosphaera cuprina (strain Ar-4)</name>
    <dbReference type="NCBI Taxonomy" id="1006006"/>
    <lineage>
        <taxon>Archaea</taxon>
        <taxon>Thermoproteota</taxon>
        <taxon>Thermoprotei</taxon>
        <taxon>Sulfolobales</taxon>
        <taxon>Sulfolobaceae</taxon>
        <taxon>Metallosphaera</taxon>
    </lineage>
</organism>
<keyword evidence="1" id="KW-0812">Transmembrane</keyword>
<name>F4G2W2_METCR</name>
<keyword evidence="1" id="KW-1133">Transmembrane helix</keyword>
<dbReference type="Proteomes" id="UP000007812">
    <property type="component" value="Chromosome"/>
</dbReference>
<dbReference type="HOGENOM" id="CLU_1536657_0_0_2"/>
<dbReference type="KEGG" id="mcn:Mcup_1055"/>
<dbReference type="eggNOG" id="arCOG14121">
    <property type="taxonomic scope" value="Archaea"/>
</dbReference>
<dbReference type="PATRIC" id="fig|1006006.8.peg.1049"/>
<feature type="transmembrane region" description="Helical" evidence="1">
    <location>
        <begin position="152"/>
        <end position="173"/>
    </location>
</feature>
<sequence length="174" mass="18964">MILPFIVSFVPCSFEGLEMAMFTYLAKSVNARSATVGVILGISSIFLMSYVVYLALPILITDTSEQLMRYLLGAVLLTFATVFLWRDYPSPKGALLTAALGVAAEGVEVNLFEISSYLMTGDLTLAFLGGTLGFSWVLASSTLLFRKFPRRLMRVVSISTLYVMGFVVLTSGLV</sequence>
<feature type="transmembrane region" description="Helical" evidence="1">
    <location>
        <begin position="125"/>
        <end position="145"/>
    </location>
</feature>
<dbReference type="STRING" id="1006006.Mcup_1055"/>